<keyword evidence="1" id="KW-0507">mRNA processing</keyword>
<keyword evidence="2" id="KW-0694">RNA-binding</keyword>
<name>A0A5P1ETZ6_ASPOF</name>
<reference evidence="7" key="1">
    <citation type="journal article" date="2017" name="Nat. Commun.">
        <title>The asparagus genome sheds light on the origin and evolution of a young Y chromosome.</title>
        <authorList>
            <person name="Harkess A."/>
            <person name="Zhou J."/>
            <person name="Xu C."/>
            <person name="Bowers J.E."/>
            <person name="Van der Hulst R."/>
            <person name="Ayyampalayam S."/>
            <person name="Mercati F."/>
            <person name="Riccardi P."/>
            <person name="McKain M.R."/>
            <person name="Kakrana A."/>
            <person name="Tang H."/>
            <person name="Ray J."/>
            <person name="Groenendijk J."/>
            <person name="Arikit S."/>
            <person name="Mathioni S.M."/>
            <person name="Nakano M."/>
            <person name="Shan H."/>
            <person name="Telgmann-Rauber A."/>
            <person name="Kanno A."/>
            <person name="Yue Z."/>
            <person name="Chen H."/>
            <person name="Li W."/>
            <person name="Chen Y."/>
            <person name="Xu X."/>
            <person name="Zhang Y."/>
            <person name="Luo S."/>
            <person name="Chen H."/>
            <person name="Gao J."/>
            <person name="Mao Z."/>
            <person name="Pires J.C."/>
            <person name="Luo M."/>
            <person name="Kudrna D."/>
            <person name="Wing R.A."/>
            <person name="Meyers B.C."/>
            <person name="Yi K."/>
            <person name="Kong H."/>
            <person name="Lavrijsen P."/>
            <person name="Sunseri F."/>
            <person name="Falavigna A."/>
            <person name="Ye Y."/>
            <person name="Leebens-Mack J.H."/>
            <person name="Chen G."/>
        </authorList>
    </citation>
    <scope>NUCLEOTIDE SEQUENCE [LARGE SCALE GENOMIC DNA]</scope>
    <source>
        <strain evidence="7">cv. DH0086</strain>
    </source>
</reference>
<keyword evidence="7" id="KW-1185">Reference proteome</keyword>
<evidence type="ECO:0000259" key="4">
    <source>
        <dbReference type="PROSITE" id="PS50102"/>
    </source>
</evidence>
<dbReference type="Pfam" id="PF00076">
    <property type="entry name" value="RRM_1"/>
    <property type="match status" value="1"/>
</dbReference>
<evidence type="ECO:0000259" key="5">
    <source>
        <dbReference type="PROSITE" id="PS51025"/>
    </source>
</evidence>
<feature type="domain" description="RRM" evidence="4">
    <location>
        <begin position="206"/>
        <end position="286"/>
    </location>
</feature>
<dbReference type="EMBL" id="CM007385">
    <property type="protein sequence ID" value="ONK69446.1"/>
    <property type="molecule type" value="Genomic_DNA"/>
</dbReference>
<dbReference type="InterPro" id="IPR012677">
    <property type="entry name" value="Nucleotide-bd_a/b_plait_sf"/>
</dbReference>
<dbReference type="InterPro" id="IPR053294">
    <property type="entry name" value="RBM_PWI_domain"/>
</dbReference>
<feature type="region of interest" description="Disordered" evidence="3">
    <location>
        <begin position="462"/>
        <end position="490"/>
    </location>
</feature>
<evidence type="ECO:0000313" key="7">
    <source>
        <dbReference type="Proteomes" id="UP000243459"/>
    </source>
</evidence>
<dbReference type="OMA" id="DGCVNKK"/>
<dbReference type="PANTHER" id="PTHR47334:SF2">
    <property type="entry name" value="RNA-BINDING MOTIF PROTEIN 25"/>
    <property type="match status" value="1"/>
</dbReference>
<dbReference type="SMART" id="SM00311">
    <property type="entry name" value="PWI"/>
    <property type="match status" value="1"/>
</dbReference>
<feature type="region of interest" description="Disordered" evidence="3">
    <location>
        <begin position="525"/>
        <end position="590"/>
    </location>
</feature>
<feature type="region of interest" description="Disordered" evidence="3">
    <location>
        <begin position="298"/>
        <end position="392"/>
    </location>
</feature>
<accession>A0A5P1ETZ6</accession>
<dbReference type="InterPro" id="IPR000504">
    <property type="entry name" value="RRM_dom"/>
</dbReference>
<feature type="region of interest" description="Disordered" evidence="3">
    <location>
        <begin position="1"/>
        <end position="89"/>
    </location>
</feature>
<dbReference type="InterPro" id="IPR036483">
    <property type="entry name" value="PWI_dom_sf"/>
</dbReference>
<sequence>MAVASPSSPKTLDPKSDKPDASSEKPNPDPSSQSGNPNPDPNPNQNANPNANPNIVAPPPPSFAPSFRPLGAPPMPQYSAVPNPNPSIQPPGVSAPVTYMIPGVASGAGSVTVSAPPMRYPPPGAPPMAYGQVPNGYMTGHPPGIPRYPGPYPPMIRPGFPPRPLPPMGVIPQILRPPIPGIRGPPVVSPVVRPVVPAVATEKPQTTVYVSKIAPTVDNDFLLSLLRLCGPVKSWKRAQNPSDGSPTSFGFCEFEAAEGILRALRLLTKLNIDGQELGLKINQATREYLERYVQKKTEQEKLKATENQAPEKENEGAPGVEKQELQKPAVEGRSEEPDDSGDKENQEHQTFGIVTDEDREADKDASEKITSKIEERRMEETKALPDQVNEDREATEMQVDAMVIDGKEAPVAEHVYDGVSGSGNGEATYENSIGGELTAGSAALTDMKQNNDVPARKLGFGLMGSGKRTTVPSVFREEDENVEEKKMRPLVPIDYSTEELQAVQSSVSSTPPNLVAAAEFAKRISGENSKEEKPEMERNRNGRSNDRSSHKERVRNEDENARHRNDNKEKTRDRSYEREREREDKPKSENKKLLDAKQLIDMIPKTKEELFAYEINWDVYDKHELHEKMRPWISKKITEFLGEEEETLVDYIVSSTKEHVQASKMLNLLKSILDDEAEMFVLKMWRMLIFEIKRVETGISVKPRA</sequence>
<dbReference type="Gene3D" id="3.30.70.330">
    <property type="match status" value="1"/>
</dbReference>
<dbReference type="GO" id="GO:0006397">
    <property type="term" value="P:mRNA processing"/>
    <property type="evidence" value="ECO:0007669"/>
    <property type="project" value="UniProtKB-KW"/>
</dbReference>
<dbReference type="SMART" id="SM00360">
    <property type="entry name" value="RRM"/>
    <property type="match status" value="1"/>
</dbReference>
<gene>
    <name evidence="6" type="ORF">A4U43_C05F22970</name>
</gene>
<evidence type="ECO:0000256" key="1">
    <source>
        <dbReference type="ARBA" id="ARBA00022664"/>
    </source>
</evidence>
<feature type="domain" description="PWI" evidence="5">
    <location>
        <begin position="608"/>
        <end position="705"/>
    </location>
</feature>
<protein>
    <recommendedName>
        <fullName evidence="8">PWI domain-containing protein</fullName>
    </recommendedName>
</protein>
<feature type="compositionally biased region" description="Basic and acidic residues" evidence="3">
    <location>
        <begin position="298"/>
        <end position="347"/>
    </location>
</feature>
<dbReference type="InterPro" id="IPR002483">
    <property type="entry name" value="PWI_dom"/>
</dbReference>
<dbReference type="PANTHER" id="PTHR47334">
    <property type="entry name" value="SPLICING FACTOR PWI DOMAIN-CONTAINING PROTEIN / RNA RECOGNITION MOTIF (RRM)-CONTAINING PROTEIN"/>
    <property type="match status" value="1"/>
</dbReference>
<organism evidence="6 7">
    <name type="scientific">Asparagus officinalis</name>
    <name type="common">Garden asparagus</name>
    <dbReference type="NCBI Taxonomy" id="4686"/>
    <lineage>
        <taxon>Eukaryota</taxon>
        <taxon>Viridiplantae</taxon>
        <taxon>Streptophyta</taxon>
        <taxon>Embryophyta</taxon>
        <taxon>Tracheophyta</taxon>
        <taxon>Spermatophyta</taxon>
        <taxon>Magnoliopsida</taxon>
        <taxon>Liliopsida</taxon>
        <taxon>Asparagales</taxon>
        <taxon>Asparagaceae</taxon>
        <taxon>Asparagoideae</taxon>
        <taxon>Asparagus</taxon>
    </lineage>
</organism>
<dbReference type="FunFam" id="1.20.1390.10:FF:000008">
    <property type="entry name" value="RNA Binding Motif protein homolog"/>
    <property type="match status" value="1"/>
</dbReference>
<dbReference type="InterPro" id="IPR035979">
    <property type="entry name" value="RBD_domain_sf"/>
</dbReference>
<dbReference type="Pfam" id="PF01480">
    <property type="entry name" value="PWI"/>
    <property type="match status" value="1"/>
</dbReference>
<evidence type="ECO:0000256" key="3">
    <source>
        <dbReference type="SAM" id="MobiDB-lite"/>
    </source>
</evidence>
<feature type="compositionally biased region" description="Basic and acidic residues" evidence="3">
    <location>
        <begin position="360"/>
        <end position="392"/>
    </location>
</feature>
<feature type="compositionally biased region" description="Low complexity" evidence="3">
    <location>
        <begin position="30"/>
        <end position="55"/>
    </location>
</feature>
<dbReference type="Gramene" id="ONK69446">
    <property type="protein sequence ID" value="ONK69446"/>
    <property type="gene ID" value="A4U43_C05F22970"/>
</dbReference>
<feature type="compositionally biased region" description="Polar residues" evidence="3">
    <location>
        <begin position="1"/>
        <end position="10"/>
    </location>
</feature>
<dbReference type="InterPro" id="IPR034268">
    <property type="entry name" value="RBM25_RRM"/>
</dbReference>
<dbReference type="SUPFAM" id="SSF54928">
    <property type="entry name" value="RNA-binding domain, RBD"/>
    <property type="match status" value="1"/>
</dbReference>
<dbReference type="Proteomes" id="UP000243459">
    <property type="component" value="Chromosome 5"/>
</dbReference>
<evidence type="ECO:0000256" key="2">
    <source>
        <dbReference type="PROSITE-ProRule" id="PRU00176"/>
    </source>
</evidence>
<evidence type="ECO:0008006" key="8">
    <source>
        <dbReference type="Google" id="ProtNLM"/>
    </source>
</evidence>
<dbReference type="GO" id="GO:0003723">
    <property type="term" value="F:RNA binding"/>
    <property type="evidence" value="ECO:0007669"/>
    <property type="project" value="UniProtKB-UniRule"/>
</dbReference>
<evidence type="ECO:0000313" key="6">
    <source>
        <dbReference type="EMBL" id="ONK69446.1"/>
    </source>
</evidence>
<dbReference type="CDD" id="cd12446">
    <property type="entry name" value="RRM_RBM25"/>
    <property type="match status" value="1"/>
</dbReference>
<dbReference type="SUPFAM" id="SSF101233">
    <property type="entry name" value="PWI domain"/>
    <property type="match status" value="1"/>
</dbReference>
<proteinExistence type="predicted"/>
<dbReference type="PROSITE" id="PS50102">
    <property type="entry name" value="RRM"/>
    <property type="match status" value="1"/>
</dbReference>
<dbReference type="AlphaFoldDB" id="A0A5P1ETZ6"/>
<dbReference type="Gene3D" id="1.20.1390.10">
    <property type="entry name" value="PWI domain"/>
    <property type="match status" value="1"/>
</dbReference>
<dbReference type="PROSITE" id="PS51025">
    <property type="entry name" value="PWI"/>
    <property type="match status" value="1"/>
</dbReference>
<feature type="compositionally biased region" description="Basic and acidic residues" evidence="3">
    <location>
        <begin position="12"/>
        <end position="27"/>
    </location>
</feature>